<evidence type="ECO:0000313" key="9">
    <source>
        <dbReference type="EMBL" id="CAE0443561.1"/>
    </source>
</evidence>
<dbReference type="InterPro" id="IPR015424">
    <property type="entry name" value="PyrdxlP-dep_Trfase"/>
</dbReference>
<feature type="compositionally biased region" description="Low complexity" evidence="7">
    <location>
        <begin position="31"/>
        <end position="41"/>
    </location>
</feature>
<name>A0A7S3V0E9_9STRA</name>
<protein>
    <recommendedName>
        <fullName evidence="5">Cysteine-S-conjugate beta-lyase</fullName>
    </recommendedName>
</protein>
<comment type="similarity">
    <text evidence="2 6">Belongs to the trans-sulfuration enzymes family.</text>
</comment>
<dbReference type="GO" id="GO:0030170">
    <property type="term" value="F:pyridoxal phosphate binding"/>
    <property type="evidence" value="ECO:0007669"/>
    <property type="project" value="InterPro"/>
</dbReference>
<dbReference type="GO" id="GO:0071266">
    <property type="term" value="P:'de novo' L-methionine biosynthetic process"/>
    <property type="evidence" value="ECO:0007669"/>
    <property type="project" value="InterPro"/>
</dbReference>
<sequence length="584" mass="64739">MAMEDREQEREPLTESMQARETQVPLENPDDTGSSNSSNEDTTTEEMPTSPSLRGQARSQSRDEVEHLLLDPGAQRFPALTEDYNDLPTYPLRPSYKEYHFQLRPASRPVVFDGCPEDPHKPASVPIYQTATFQQPSSSEFGSYDYTRSGNPTRTALEKQVAMLEFAHAAFAFTTGMSALNCVTRLLKPGDCILLTEDIYGGMHRLVSRVTAMANVNVVFIPTWDLDAVEKAFHEHPNIRILHMETPSNPLMRITDIRAVADICHANGCLLTVDSTMMSPHLQQPLNHGADIVIHSMTKFFGGHSDTMGGVVAVATEELAKQISFFQNAEGTGLGPFDCWLFLRGIKTLAIRVERAQENAHAIAAFLKRQSVVKKLYYAGLEPRQDTMKLNEQAAKDFKIHMGQARGGGSVISFTTGSTTLSRCIVDSLHLYKLTVSFGSCNSLVEMPAYLSHASIPAEERTLPEDLIRLSIGIEDVNDLIDDLQKALLIATGKKLNEEPPLRKGLNLEAKKLMKNMTKPEAPSVHSHIKFKATPSRSMKKKKVKKLDVTEDLISLNIDKNHFKLAIAFITGVACSVAILSMKK</sequence>
<keyword evidence="4" id="KW-0456">Lyase</keyword>
<keyword evidence="8" id="KW-1133">Transmembrane helix</keyword>
<keyword evidence="3 6" id="KW-0663">Pyridoxal phosphate</keyword>
<dbReference type="FunFam" id="3.40.640.10:FF:000009">
    <property type="entry name" value="Cystathionine gamma-synthase homolog"/>
    <property type="match status" value="1"/>
</dbReference>
<feature type="region of interest" description="Disordered" evidence="7">
    <location>
        <begin position="1"/>
        <end position="64"/>
    </location>
</feature>
<evidence type="ECO:0000256" key="6">
    <source>
        <dbReference type="RuleBase" id="RU362118"/>
    </source>
</evidence>
<feature type="compositionally biased region" description="Polar residues" evidence="7">
    <location>
        <begin position="47"/>
        <end position="59"/>
    </location>
</feature>
<evidence type="ECO:0000256" key="2">
    <source>
        <dbReference type="ARBA" id="ARBA00009077"/>
    </source>
</evidence>
<keyword evidence="8" id="KW-0812">Transmembrane</keyword>
<dbReference type="AlphaFoldDB" id="A0A7S3V0E9"/>
<dbReference type="NCBIfam" id="TIGR01329">
    <property type="entry name" value="cysta_beta_ly_E"/>
    <property type="match status" value="1"/>
</dbReference>
<evidence type="ECO:0000256" key="4">
    <source>
        <dbReference type="ARBA" id="ARBA00023239"/>
    </source>
</evidence>
<dbReference type="Gene3D" id="3.90.1150.10">
    <property type="entry name" value="Aspartate Aminotransferase, domain 1"/>
    <property type="match status" value="1"/>
</dbReference>
<evidence type="ECO:0000256" key="8">
    <source>
        <dbReference type="SAM" id="Phobius"/>
    </source>
</evidence>
<keyword evidence="8" id="KW-0472">Membrane</keyword>
<feature type="transmembrane region" description="Helical" evidence="8">
    <location>
        <begin position="563"/>
        <end position="582"/>
    </location>
</feature>
<dbReference type="PANTHER" id="PTHR11808:SF50">
    <property type="entry name" value="CYSTATHIONINE BETA-LYASE"/>
    <property type="match status" value="1"/>
</dbReference>
<dbReference type="GO" id="GO:0019346">
    <property type="term" value="P:transsulfuration"/>
    <property type="evidence" value="ECO:0007669"/>
    <property type="project" value="InterPro"/>
</dbReference>
<dbReference type="Pfam" id="PF01053">
    <property type="entry name" value="Cys_Met_Meta_PP"/>
    <property type="match status" value="1"/>
</dbReference>
<evidence type="ECO:0000256" key="3">
    <source>
        <dbReference type="ARBA" id="ARBA00022898"/>
    </source>
</evidence>
<evidence type="ECO:0000256" key="1">
    <source>
        <dbReference type="ARBA" id="ARBA00001933"/>
    </source>
</evidence>
<dbReference type="GO" id="GO:0047804">
    <property type="term" value="F:cysteine-S-conjugate beta-lyase activity"/>
    <property type="evidence" value="ECO:0007669"/>
    <property type="project" value="InterPro"/>
</dbReference>
<gene>
    <name evidence="9" type="ORF">ASTO00021_LOCUS13628</name>
</gene>
<proteinExistence type="inferred from homology"/>
<dbReference type="GO" id="GO:0005737">
    <property type="term" value="C:cytoplasm"/>
    <property type="evidence" value="ECO:0007669"/>
    <property type="project" value="TreeGrafter"/>
</dbReference>
<reference evidence="9" key="1">
    <citation type="submission" date="2021-01" db="EMBL/GenBank/DDBJ databases">
        <authorList>
            <person name="Corre E."/>
            <person name="Pelletier E."/>
            <person name="Niang G."/>
            <person name="Scheremetjew M."/>
            <person name="Finn R."/>
            <person name="Kale V."/>
            <person name="Holt S."/>
            <person name="Cochrane G."/>
            <person name="Meng A."/>
            <person name="Brown T."/>
            <person name="Cohen L."/>
        </authorList>
    </citation>
    <scope>NUCLEOTIDE SEQUENCE</scope>
    <source>
        <strain evidence="9">GSBS06</strain>
    </source>
</reference>
<evidence type="ECO:0000256" key="7">
    <source>
        <dbReference type="SAM" id="MobiDB-lite"/>
    </source>
</evidence>
<dbReference type="InterPro" id="IPR015422">
    <property type="entry name" value="PyrdxlP-dep_Trfase_small"/>
</dbReference>
<dbReference type="SUPFAM" id="SSF53383">
    <property type="entry name" value="PLP-dependent transferases"/>
    <property type="match status" value="1"/>
</dbReference>
<accession>A0A7S3V0E9</accession>
<dbReference type="InterPro" id="IPR000277">
    <property type="entry name" value="Cys/Met-Metab_PyrdxlP-dep_enz"/>
</dbReference>
<evidence type="ECO:0000256" key="5">
    <source>
        <dbReference type="ARBA" id="ARBA00047213"/>
    </source>
</evidence>
<dbReference type="InterPro" id="IPR006238">
    <property type="entry name" value="Cys_b_lyase_euk"/>
</dbReference>
<dbReference type="EMBL" id="HBIN01017859">
    <property type="protein sequence ID" value="CAE0443561.1"/>
    <property type="molecule type" value="Transcribed_RNA"/>
</dbReference>
<comment type="cofactor">
    <cofactor evidence="1 6">
        <name>pyridoxal 5'-phosphate</name>
        <dbReference type="ChEBI" id="CHEBI:597326"/>
    </cofactor>
</comment>
<dbReference type="Gene3D" id="3.40.640.10">
    <property type="entry name" value="Type I PLP-dependent aspartate aminotransferase-like (Major domain)"/>
    <property type="match status" value="1"/>
</dbReference>
<dbReference type="InterPro" id="IPR015421">
    <property type="entry name" value="PyrdxlP-dep_Trfase_major"/>
</dbReference>
<dbReference type="PANTHER" id="PTHR11808">
    <property type="entry name" value="TRANS-SULFURATION ENZYME FAMILY MEMBER"/>
    <property type="match status" value="1"/>
</dbReference>
<dbReference type="CDD" id="cd00614">
    <property type="entry name" value="CGS_like"/>
    <property type="match status" value="1"/>
</dbReference>
<feature type="compositionally biased region" description="Basic and acidic residues" evidence="7">
    <location>
        <begin position="1"/>
        <end position="13"/>
    </location>
</feature>
<organism evidence="9">
    <name type="scientific">Aplanochytrium stocchinoi</name>
    <dbReference type="NCBI Taxonomy" id="215587"/>
    <lineage>
        <taxon>Eukaryota</taxon>
        <taxon>Sar</taxon>
        <taxon>Stramenopiles</taxon>
        <taxon>Bigyra</taxon>
        <taxon>Labyrinthulomycetes</taxon>
        <taxon>Thraustochytrida</taxon>
        <taxon>Thraustochytriidae</taxon>
        <taxon>Aplanochytrium</taxon>
    </lineage>
</organism>